<dbReference type="GO" id="GO:0003678">
    <property type="term" value="F:DNA helicase activity"/>
    <property type="evidence" value="ECO:0007669"/>
    <property type="project" value="TreeGrafter"/>
</dbReference>
<dbReference type="GO" id="GO:0005524">
    <property type="term" value="F:ATP binding"/>
    <property type="evidence" value="ECO:0007669"/>
    <property type="project" value="UniProtKB-KW"/>
</dbReference>
<feature type="non-terminal residue" evidence="6">
    <location>
        <position position="343"/>
    </location>
</feature>
<dbReference type="GO" id="GO:0003724">
    <property type="term" value="F:RNA helicase activity"/>
    <property type="evidence" value="ECO:0007669"/>
    <property type="project" value="TreeGrafter"/>
</dbReference>
<dbReference type="GO" id="GO:0005634">
    <property type="term" value="C:nucleus"/>
    <property type="evidence" value="ECO:0007669"/>
    <property type="project" value="TreeGrafter"/>
</dbReference>
<dbReference type="GO" id="GO:0005737">
    <property type="term" value="C:cytoplasm"/>
    <property type="evidence" value="ECO:0007669"/>
    <property type="project" value="TreeGrafter"/>
</dbReference>
<evidence type="ECO:0000256" key="4">
    <source>
        <dbReference type="ARBA" id="ARBA00022840"/>
    </source>
</evidence>
<dbReference type="GO" id="GO:0051880">
    <property type="term" value="F:G-quadruplex DNA binding"/>
    <property type="evidence" value="ECO:0007669"/>
    <property type="project" value="TreeGrafter"/>
</dbReference>
<dbReference type="InterPro" id="IPR011709">
    <property type="entry name" value="DEAD-box_helicase_OB_fold"/>
</dbReference>
<evidence type="ECO:0000256" key="1">
    <source>
        <dbReference type="ARBA" id="ARBA00022741"/>
    </source>
</evidence>
<keyword evidence="3" id="KW-0347">Helicase</keyword>
<sequence>MHLDPEDQRFKKFLQILLMVKAKSSDIESRNILQIVLASLIFGQIIQNLEERVASFTYCLLGGAGALEVADFLNNVDFKLINLMDPLTGRMLLMAAIFSCVGPILTVAATNSFKDAFVVPMGEEKTVQELKRKMSTGTLSDHLMFVNVYNAWEDAGKRHKENQFAWKNFLSNTVLTQLKGHRQQFLGFLYEKKFVESLDPESPELNVNSKNLALVRAVITAGLYPNVCCVKTLGRKRRARLLVSPNERCLALHPKGVNETVPMHHFDNLWLLYREKVKSNKVFIYDSSIVPNYPLLFFGQNLDYDERTACIDVDGFVKMQCKSKDVANLIQNLCLRVLEFINY</sequence>
<dbReference type="PANTHER" id="PTHR18934">
    <property type="entry name" value="ATP-DEPENDENT RNA HELICASE"/>
    <property type="match status" value="1"/>
</dbReference>
<gene>
    <name evidence="6" type="ORF">MNOR_LOCUS30350</name>
</gene>
<evidence type="ECO:0000259" key="5">
    <source>
        <dbReference type="Pfam" id="PF07717"/>
    </source>
</evidence>
<keyword evidence="7" id="KW-1185">Reference proteome</keyword>
<keyword evidence="4" id="KW-0067">ATP-binding</keyword>
<name>A0AAV2RWP2_MEGNR</name>
<evidence type="ECO:0000256" key="3">
    <source>
        <dbReference type="ARBA" id="ARBA00022806"/>
    </source>
</evidence>
<dbReference type="Gene3D" id="1.20.120.1080">
    <property type="match status" value="1"/>
</dbReference>
<organism evidence="6 7">
    <name type="scientific">Meganyctiphanes norvegica</name>
    <name type="common">Northern krill</name>
    <name type="synonym">Thysanopoda norvegica</name>
    <dbReference type="NCBI Taxonomy" id="48144"/>
    <lineage>
        <taxon>Eukaryota</taxon>
        <taxon>Metazoa</taxon>
        <taxon>Ecdysozoa</taxon>
        <taxon>Arthropoda</taxon>
        <taxon>Crustacea</taxon>
        <taxon>Multicrustacea</taxon>
        <taxon>Malacostraca</taxon>
        <taxon>Eumalacostraca</taxon>
        <taxon>Eucarida</taxon>
        <taxon>Euphausiacea</taxon>
        <taxon>Euphausiidae</taxon>
        <taxon>Meganyctiphanes</taxon>
    </lineage>
</organism>
<proteinExistence type="predicted"/>
<reference evidence="6 7" key="1">
    <citation type="submission" date="2024-05" db="EMBL/GenBank/DDBJ databases">
        <authorList>
            <person name="Wallberg A."/>
        </authorList>
    </citation>
    <scope>NUCLEOTIDE SEQUENCE [LARGE SCALE GENOMIC DNA]</scope>
</reference>
<dbReference type="PANTHER" id="PTHR18934:SF237">
    <property type="entry name" value="ATP-DEPENDENT DNA_RNA HELICASE DHX36"/>
    <property type="match status" value="1"/>
</dbReference>
<dbReference type="AlphaFoldDB" id="A0AAV2RWP2"/>
<protein>
    <recommendedName>
        <fullName evidence="5">DEAD-box helicase OB fold domain-containing protein</fullName>
    </recommendedName>
</protein>
<evidence type="ECO:0000313" key="7">
    <source>
        <dbReference type="Proteomes" id="UP001497623"/>
    </source>
</evidence>
<dbReference type="GO" id="GO:0016787">
    <property type="term" value="F:hydrolase activity"/>
    <property type="evidence" value="ECO:0007669"/>
    <property type="project" value="UniProtKB-KW"/>
</dbReference>
<accession>A0AAV2RWP2</accession>
<dbReference type="GO" id="GO:0002151">
    <property type="term" value="F:G-quadruplex RNA binding"/>
    <property type="evidence" value="ECO:0007669"/>
    <property type="project" value="TreeGrafter"/>
</dbReference>
<keyword evidence="1" id="KW-0547">Nucleotide-binding</keyword>
<dbReference type="EMBL" id="CAXKWB010036888">
    <property type="protein sequence ID" value="CAL4149229.1"/>
    <property type="molecule type" value="Genomic_DNA"/>
</dbReference>
<dbReference type="Pfam" id="PF07717">
    <property type="entry name" value="OB_NTP_bind"/>
    <property type="match status" value="1"/>
</dbReference>
<feature type="domain" description="DEAD-box helicase OB fold" evidence="5">
    <location>
        <begin position="215"/>
        <end position="301"/>
    </location>
</feature>
<dbReference type="Proteomes" id="UP001497623">
    <property type="component" value="Unassembled WGS sequence"/>
</dbReference>
<comment type="caution">
    <text evidence="6">The sequence shown here is derived from an EMBL/GenBank/DDBJ whole genome shotgun (WGS) entry which is preliminary data.</text>
</comment>
<keyword evidence="2" id="KW-0378">Hydrolase</keyword>
<dbReference type="Pfam" id="PF21010">
    <property type="entry name" value="HA2_C"/>
    <property type="match status" value="1"/>
</dbReference>
<evidence type="ECO:0000256" key="2">
    <source>
        <dbReference type="ARBA" id="ARBA00022801"/>
    </source>
</evidence>
<evidence type="ECO:0000313" key="6">
    <source>
        <dbReference type="EMBL" id="CAL4149229.1"/>
    </source>
</evidence>